<feature type="transmembrane region" description="Helical" evidence="1">
    <location>
        <begin position="41"/>
        <end position="63"/>
    </location>
</feature>
<name>K0JMY9_BRAPL</name>
<protein>
    <submittedName>
        <fullName evidence="2">Unclassified</fullName>
    </submittedName>
</protein>
<dbReference type="KEGG" id="bpw:WESB_2558"/>
<reference evidence="2 3" key="1">
    <citation type="journal article" date="2012" name="BMC Genomics">
        <title>Comparative genomics of Brachyspira pilosicoli strains: genome rearrangements, reductions and correlation of genetic compliment with phenotypic diversity.</title>
        <authorList>
            <person name="Mappley L.J."/>
            <person name="Black M.L."/>
            <person name="Abuoun M."/>
            <person name="Darby A.C."/>
            <person name="Woodward M.J."/>
            <person name="Parkhill J."/>
            <person name="Turner A.K."/>
            <person name="Bellgard M.I."/>
            <person name="La T."/>
            <person name="Phillips N.D."/>
            <person name="La Ragione R.M."/>
            <person name="Hampson D.J."/>
        </authorList>
    </citation>
    <scope>NUCLEOTIDE SEQUENCE [LARGE SCALE GENOMIC DNA]</scope>
    <source>
        <strain evidence="2">WesB</strain>
    </source>
</reference>
<evidence type="ECO:0000313" key="3">
    <source>
        <dbReference type="Proteomes" id="UP000003759"/>
    </source>
</evidence>
<gene>
    <name evidence="2" type="ORF">WESB_2558</name>
</gene>
<dbReference type="EMBL" id="HE793032">
    <property type="protein sequence ID" value="CCG58020.1"/>
    <property type="molecule type" value="Genomic_DNA"/>
</dbReference>
<proteinExistence type="predicted"/>
<keyword evidence="1" id="KW-1133">Transmembrane helix</keyword>
<dbReference type="PATRIC" id="fig|1161918.5.peg.2118"/>
<dbReference type="RefSeq" id="WP_014934071.1">
    <property type="nucleotide sequence ID" value="NC_018604.1"/>
</dbReference>
<accession>K0JMY9</accession>
<evidence type="ECO:0000313" key="2">
    <source>
        <dbReference type="EMBL" id="CCG58020.1"/>
    </source>
</evidence>
<organism evidence="2 3">
    <name type="scientific">Brachyspira pilosicoli WesB</name>
    <dbReference type="NCBI Taxonomy" id="1161918"/>
    <lineage>
        <taxon>Bacteria</taxon>
        <taxon>Pseudomonadati</taxon>
        <taxon>Spirochaetota</taxon>
        <taxon>Spirochaetia</taxon>
        <taxon>Brachyspirales</taxon>
        <taxon>Brachyspiraceae</taxon>
        <taxon>Brachyspira</taxon>
    </lineage>
</organism>
<dbReference type="Proteomes" id="UP000003759">
    <property type="component" value="Chromosome"/>
</dbReference>
<evidence type="ECO:0000256" key="1">
    <source>
        <dbReference type="SAM" id="Phobius"/>
    </source>
</evidence>
<keyword evidence="1" id="KW-0812">Transmembrane</keyword>
<dbReference type="HOGENOM" id="CLU_2785733_0_0_12"/>
<keyword evidence="1" id="KW-0472">Membrane</keyword>
<dbReference type="AlphaFoldDB" id="K0JMY9"/>
<sequence length="68" mass="8191">MKRLIILIIASYKNLFSNIIKTIQFLREDTPLNVLDAIFYLFNILKFIISNIYYFLIIPFLVFKTKKE</sequence>